<keyword evidence="3" id="KW-1185">Reference proteome</keyword>
<dbReference type="AlphaFoldDB" id="A0A8X6FDG4"/>
<reference evidence="2" key="1">
    <citation type="submission" date="2020-07" db="EMBL/GenBank/DDBJ databases">
        <title>Multicomponent nature underlies the extraordinary mechanical properties of spider dragline silk.</title>
        <authorList>
            <person name="Kono N."/>
            <person name="Nakamura H."/>
            <person name="Mori M."/>
            <person name="Yoshida Y."/>
            <person name="Ohtoshi R."/>
            <person name="Malay A.D."/>
            <person name="Moran D.A.P."/>
            <person name="Tomita M."/>
            <person name="Numata K."/>
            <person name="Arakawa K."/>
        </authorList>
    </citation>
    <scope>NUCLEOTIDE SEQUENCE</scope>
</reference>
<protein>
    <submittedName>
        <fullName evidence="2">Uncharacterized protein</fullName>
    </submittedName>
</protein>
<comment type="caution">
    <text evidence="2">The sequence shown here is derived from an EMBL/GenBank/DDBJ whole genome shotgun (WGS) entry which is preliminary data.</text>
</comment>
<accession>A0A8X6FDG4</accession>
<dbReference type="Proteomes" id="UP000887116">
    <property type="component" value="Unassembled WGS sequence"/>
</dbReference>
<gene>
    <name evidence="2" type="ORF">TNCT_595831</name>
</gene>
<keyword evidence="1" id="KW-0175">Coiled coil</keyword>
<name>A0A8X6FDG4_TRICU</name>
<feature type="coiled-coil region" evidence="1">
    <location>
        <begin position="89"/>
        <end position="116"/>
    </location>
</feature>
<organism evidence="2 3">
    <name type="scientific">Trichonephila clavata</name>
    <name type="common">Joro spider</name>
    <name type="synonym">Nephila clavata</name>
    <dbReference type="NCBI Taxonomy" id="2740835"/>
    <lineage>
        <taxon>Eukaryota</taxon>
        <taxon>Metazoa</taxon>
        <taxon>Ecdysozoa</taxon>
        <taxon>Arthropoda</taxon>
        <taxon>Chelicerata</taxon>
        <taxon>Arachnida</taxon>
        <taxon>Araneae</taxon>
        <taxon>Araneomorphae</taxon>
        <taxon>Entelegynae</taxon>
        <taxon>Araneoidea</taxon>
        <taxon>Nephilidae</taxon>
        <taxon>Trichonephila</taxon>
    </lineage>
</organism>
<evidence type="ECO:0000256" key="1">
    <source>
        <dbReference type="SAM" id="Coils"/>
    </source>
</evidence>
<proteinExistence type="predicted"/>
<evidence type="ECO:0000313" key="2">
    <source>
        <dbReference type="EMBL" id="GFQ77590.1"/>
    </source>
</evidence>
<dbReference type="EMBL" id="BMAO01011905">
    <property type="protein sequence ID" value="GFQ77590.1"/>
    <property type="molecule type" value="Genomic_DNA"/>
</dbReference>
<evidence type="ECO:0000313" key="3">
    <source>
        <dbReference type="Proteomes" id="UP000887116"/>
    </source>
</evidence>
<dbReference type="OrthoDB" id="6473699at2759"/>
<sequence length="120" mass="14404">MFKELVKSIIAYRKEKQLLSLQLSETLKKNIQEDIISAFELSKPLVSHHIKLFRSSNSFFDFLLKLIDVDLKEEFVGRDDYVQQNLKKFEDEHKKNENYEYKIKQITEENDACQKELKKM</sequence>